<evidence type="ECO:0008006" key="4">
    <source>
        <dbReference type="Google" id="ProtNLM"/>
    </source>
</evidence>
<sequence length="275" mass="28795">MTAVDAEPYAVVATAADIICSLRGADLAGWTPPWRKGAGAPDLPSACDGAGQEEQEGGGHARGLAWPAVARGKRSRSRRAGSPSASGSASASAGAAAAAASKGREGRNRGAARGAAPRRLSTTAAPARPRAAARTAPSAPSLRRPRLLPPPPRRPAARYVGGLAGRRSILPVPPPRPAGQRPRKKMRLPEIQQLVRSLSVENDALREEMKALQRACTALSKENGKLETRLDHSSKRNGMISAENKGKPQHDHEHAAKQDARNGIVLPDLNLPADD</sequence>
<gene>
    <name evidence="2" type="ORF">GQ55_4G069000</name>
</gene>
<dbReference type="Proteomes" id="UP000244336">
    <property type="component" value="Chromosome 4"/>
</dbReference>
<evidence type="ECO:0000313" key="3">
    <source>
        <dbReference type="Proteomes" id="UP000244336"/>
    </source>
</evidence>
<keyword evidence="3" id="KW-1185">Reference proteome</keyword>
<feature type="compositionally biased region" description="Low complexity" evidence="1">
    <location>
        <begin position="109"/>
        <end position="142"/>
    </location>
</feature>
<feature type="region of interest" description="Disordered" evidence="1">
    <location>
        <begin position="223"/>
        <end position="275"/>
    </location>
</feature>
<dbReference type="STRING" id="1504633.A0A2T7DW07"/>
<dbReference type="PANTHER" id="PTHR35099:SF22">
    <property type="entry name" value="BZIP DOMAIN-CONTAINING PROTEIN"/>
    <property type="match status" value="1"/>
</dbReference>
<name>A0A2T7DW07_9POAL</name>
<evidence type="ECO:0000256" key="1">
    <source>
        <dbReference type="SAM" id="MobiDB-lite"/>
    </source>
</evidence>
<feature type="region of interest" description="Disordered" evidence="1">
    <location>
        <begin position="33"/>
        <end position="188"/>
    </location>
</feature>
<protein>
    <recommendedName>
        <fullName evidence="4">BZIP domain-containing protein</fullName>
    </recommendedName>
</protein>
<dbReference type="EMBL" id="CM009752">
    <property type="protein sequence ID" value="PUZ59768.1"/>
    <property type="molecule type" value="Genomic_DNA"/>
</dbReference>
<dbReference type="Gramene" id="PUZ59768">
    <property type="protein sequence ID" value="PUZ59768"/>
    <property type="gene ID" value="GQ55_4G069000"/>
</dbReference>
<dbReference type="PANTHER" id="PTHR35099">
    <property type="entry name" value="OS02G0182700 PROTEIN"/>
    <property type="match status" value="1"/>
</dbReference>
<dbReference type="OrthoDB" id="693145at2759"/>
<organism evidence="2 3">
    <name type="scientific">Panicum hallii var. hallii</name>
    <dbReference type="NCBI Taxonomy" id="1504633"/>
    <lineage>
        <taxon>Eukaryota</taxon>
        <taxon>Viridiplantae</taxon>
        <taxon>Streptophyta</taxon>
        <taxon>Embryophyta</taxon>
        <taxon>Tracheophyta</taxon>
        <taxon>Spermatophyta</taxon>
        <taxon>Magnoliopsida</taxon>
        <taxon>Liliopsida</taxon>
        <taxon>Poales</taxon>
        <taxon>Poaceae</taxon>
        <taxon>PACMAD clade</taxon>
        <taxon>Panicoideae</taxon>
        <taxon>Panicodae</taxon>
        <taxon>Paniceae</taxon>
        <taxon>Panicinae</taxon>
        <taxon>Panicum</taxon>
        <taxon>Panicum sect. Panicum</taxon>
    </lineage>
</organism>
<proteinExistence type="predicted"/>
<feature type="compositionally biased region" description="Basic and acidic residues" evidence="1">
    <location>
        <begin position="244"/>
        <end position="260"/>
    </location>
</feature>
<evidence type="ECO:0000313" key="2">
    <source>
        <dbReference type="EMBL" id="PUZ59768.1"/>
    </source>
</evidence>
<reference evidence="2 3" key="1">
    <citation type="submission" date="2018-04" db="EMBL/GenBank/DDBJ databases">
        <title>WGS assembly of Panicum hallii var. hallii HAL2.</title>
        <authorList>
            <person name="Lovell J."/>
            <person name="Jenkins J."/>
            <person name="Lowry D."/>
            <person name="Mamidi S."/>
            <person name="Sreedasyam A."/>
            <person name="Weng X."/>
            <person name="Barry K."/>
            <person name="Bonette J."/>
            <person name="Campitelli B."/>
            <person name="Daum C."/>
            <person name="Gordon S."/>
            <person name="Gould B."/>
            <person name="Lipzen A."/>
            <person name="MacQueen A."/>
            <person name="Palacio-Mejia J."/>
            <person name="Plott C."/>
            <person name="Shakirov E."/>
            <person name="Shu S."/>
            <person name="Yoshinaga Y."/>
            <person name="Zane M."/>
            <person name="Rokhsar D."/>
            <person name="Grimwood J."/>
            <person name="Schmutz J."/>
            <person name="Juenger T."/>
        </authorList>
    </citation>
    <scope>NUCLEOTIDE SEQUENCE [LARGE SCALE GENOMIC DNA]</scope>
    <source>
        <strain evidence="3">cv. HAL2</strain>
    </source>
</reference>
<feature type="compositionally biased region" description="Low complexity" evidence="1">
    <location>
        <begin position="80"/>
        <end position="101"/>
    </location>
</feature>
<accession>A0A2T7DW07</accession>
<dbReference type="AlphaFoldDB" id="A0A2T7DW07"/>
<feature type="compositionally biased region" description="Basic and acidic residues" evidence="1">
    <location>
        <begin position="223"/>
        <end position="234"/>
    </location>
</feature>